<gene>
    <name evidence="2" type="ORF">Dsin_003618</name>
</gene>
<dbReference type="EMBL" id="JANJYJ010000001">
    <property type="protein sequence ID" value="KAK3231737.1"/>
    <property type="molecule type" value="Genomic_DNA"/>
</dbReference>
<evidence type="ECO:0000313" key="2">
    <source>
        <dbReference type="EMBL" id="KAK3231737.1"/>
    </source>
</evidence>
<comment type="caution">
    <text evidence="2">The sequence shown here is derived from an EMBL/GenBank/DDBJ whole genome shotgun (WGS) entry which is preliminary data.</text>
</comment>
<keyword evidence="1" id="KW-0472">Membrane</keyword>
<evidence type="ECO:0000256" key="1">
    <source>
        <dbReference type="SAM" id="Phobius"/>
    </source>
</evidence>
<keyword evidence="3" id="KW-1185">Reference proteome</keyword>
<keyword evidence="1" id="KW-1133">Transmembrane helix</keyword>
<keyword evidence="1" id="KW-0812">Transmembrane</keyword>
<evidence type="ECO:0008006" key="4">
    <source>
        <dbReference type="Google" id="ProtNLM"/>
    </source>
</evidence>
<dbReference type="AlphaFoldDB" id="A0AAE0B8E3"/>
<name>A0AAE0B8E3_9ROSI</name>
<accession>A0AAE0B8E3</accession>
<evidence type="ECO:0000313" key="3">
    <source>
        <dbReference type="Proteomes" id="UP001281410"/>
    </source>
</evidence>
<organism evidence="2 3">
    <name type="scientific">Dipteronia sinensis</name>
    <dbReference type="NCBI Taxonomy" id="43782"/>
    <lineage>
        <taxon>Eukaryota</taxon>
        <taxon>Viridiplantae</taxon>
        <taxon>Streptophyta</taxon>
        <taxon>Embryophyta</taxon>
        <taxon>Tracheophyta</taxon>
        <taxon>Spermatophyta</taxon>
        <taxon>Magnoliopsida</taxon>
        <taxon>eudicotyledons</taxon>
        <taxon>Gunneridae</taxon>
        <taxon>Pentapetalae</taxon>
        <taxon>rosids</taxon>
        <taxon>malvids</taxon>
        <taxon>Sapindales</taxon>
        <taxon>Sapindaceae</taxon>
        <taxon>Hippocastanoideae</taxon>
        <taxon>Acereae</taxon>
        <taxon>Dipteronia</taxon>
    </lineage>
</organism>
<reference evidence="2" key="1">
    <citation type="journal article" date="2023" name="Plant J.">
        <title>Genome sequences and population genomics provide insights into the demographic history, inbreeding, and mutation load of two 'living fossil' tree species of Dipteronia.</title>
        <authorList>
            <person name="Feng Y."/>
            <person name="Comes H.P."/>
            <person name="Chen J."/>
            <person name="Zhu S."/>
            <person name="Lu R."/>
            <person name="Zhang X."/>
            <person name="Li P."/>
            <person name="Qiu J."/>
            <person name="Olsen K.M."/>
            <person name="Qiu Y."/>
        </authorList>
    </citation>
    <scope>NUCLEOTIDE SEQUENCE</scope>
    <source>
        <strain evidence="2">NBL</strain>
    </source>
</reference>
<dbReference type="Proteomes" id="UP001281410">
    <property type="component" value="Unassembled WGS sequence"/>
</dbReference>
<feature type="transmembrane region" description="Helical" evidence="1">
    <location>
        <begin position="9"/>
        <end position="28"/>
    </location>
</feature>
<sequence length="106" mass="11384">MSTSTERSVVHIVCMMLMIILTLTPMIATEESSSSSSSSSSPLSNSLEDWKQGGGEFYQVENVVEEDYGIWNPAPGYGGGTAAPVPHAENSLLHEDVSFSRTSPFP</sequence>
<protein>
    <recommendedName>
        <fullName evidence="4">Transmembrane protein</fullName>
    </recommendedName>
</protein>
<proteinExistence type="predicted"/>